<gene>
    <name evidence="5" type="primary">pimB'</name>
    <name evidence="5" type="ORF">GOTRE_145_00310</name>
</gene>
<dbReference type="EMBL" id="BAFD01000111">
    <property type="protein sequence ID" value="GAB46021.1"/>
    <property type="molecule type" value="Genomic_DNA"/>
</dbReference>
<dbReference type="GO" id="GO:0016757">
    <property type="term" value="F:glycosyltransferase activity"/>
    <property type="evidence" value="ECO:0007669"/>
    <property type="project" value="UniProtKB-KW"/>
</dbReference>
<dbReference type="SUPFAM" id="SSF53756">
    <property type="entry name" value="UDP-Glycosyltransferase/glycogen phosphorylase"/>
    <property type="match status" value="1"/>
</dbReference>
<dbReference type="Gene3D" id="3.40.50.2000">
    <property type="entry name" value="Glycogen Phosphorylase B"/>
    <property type="match status" value="2"/>
</dbReference>
<evidence type="ECO:0000256" key="1">
    <source>
        <dbReference type="ARBA" id="ARBA00022676"/>
    </source>
</evidence>
<feature type="domain" description="Glycosyl transferase family 1" evidence="3">
    <location>
        <begin position="180"/>
        <end position="350"/>
    </location>
</feature>
<comment type="caution">
    <text evidence="5">The sequence shown here is derived from an EMBL/GenBank/DDBJ whole genome shotgun (WGS) entry which is preliminary data.</text>
</comment>
<dbReference type="Proteomes" id="UP000004881">
    <property type="component" value="Unassembled WGS sequence"/>
</dbReference>
<dbReference type="PANTHER" id="PTHR45947:SF3">
    <property type="entry name" value="SULFOQUINOVOSYL TRANSFERASE SQD2"/>
    <property type="match status" value="1"/>
</dbReference>
<name>A0ABQ0HJG9_9ACTN</name>
<dbReference type="CDD" id="cd03801">
    <property type="entry name" value="GT4_PimA-like"/>
    <property type="match status" value="1"/>
</dbReference>
<evidence type="ECO:0000313" key="5">
    <source>
        <dbReference type="EMBL" id="GAB46021.1"/>
    </source>
</evidence>
<feature type="domain" description="Glycosyltransferase subfamily 4-like N-terminal" evidence="4">
    <location>
        <begin position="10"/>
        <end position="168"/>
    </location>
</feature>
<dbReference type="InterPro" id="IPR050194">
    <property type="entry name" value="Glycosyltransferase_grp1"/>
</dbReference>
<evidence type="ECO:0000313" key="6">
    <source>
        <dbReference type="Proteomes" id="UP000004881"/>
    </source>
</evidence>
<sequence>MLTNDFPPRPGGIQSYLQNLVDLLPPEDVVVYAPRWRGDSHEKFDAAAAYRVYRHPTTLMLPTPFVARRAAEIVRREQISTVWFGAAAPLAVLAPAMRRAGAQRIIASTHGHEVGWSMLPGARQVLGHIGRHSDVITFVSRYTRGRFASAFGARAALEHLPPGVDTERFAPDPVLRQQFRDRLDLGERPTILCLSRLVPRKGQDVLIRALPLIRRTIPDAALVIVGGGPYAKTLRDLAADTGVAGDVVFTGSVPADELAAYHNIADVFAMPSRTRGRGLDVEGLGIVYLEASASGVPVVAGLSGGAPETIDEGVTGTAVDGTDVDAVALAILSILSDRAAAAEMGRAGRRYVVENWQWSQMAARLRQLL</sequence>
<reference evidence="5 6" key="1">
    <citation type="submission" date="2012-02" db="EMBL/GenBank/DDBJ databases">
        <title>Whole genome shotgun sequence of Gordonia terrae NBRC 100016.</title>
        <authorList>
            <person name="Takarada H."/>
            <person name="Hosoyama A."/>
            <person name="Tsuchikane K."/>
            <person name="Katsumata H."/>
            <person name="Yamazaki S."/>
            <person name="Fujita N."/>
        </authorList>
    </citation>
    <scope>NUCLEOTIDE SEQUENCE [LARGE SCALE GENOMIC DNA]</scope>
    <source>
        <strain evidence="5 6">NBRC 100016</strain>
    </source>
</reference>
<dbReference type="InterPro" id="IPR028098">
    <property type="entry name" value="Glyco_trans_4-like_N"/>
</dbReference>
<keyword evidence="2" id="KW-0808">Transferase</keyword>
<organism evidence="5 6">
    <name type="scientific">Gordonia terrae NBRC 100016</name>
    <dbReference type="NCBI Taxonomy" id="1089454"/>
    <lineage>
        <taxon>Bacteria</taxon>
        <taxon>Bacillati</taxon>
        <taxon>Actinomycetota</taxon>
        <taxon>Actinomycetes</taxon>
        <taxon>Mycobacteriales</taxon>
        <taxon>Gordoniaceae</taxon>
        <taxon>Gordonia</taxon>
    </lineage>
</organism>
<dbReference type="Pfam" id="PF13439">
    <property type="entry name" value="Glyco_transf_4"/>
    <property type="match status" value="1"/>
</dbReference>
<dbReference type="InterPro" id="IPR001296">
    <property type="entry name" value="Glyco_trans_1"/>
</dbReference>
<accession>A0ABQ0HJG9</accession>
<evidence type="ECO:0000256" key="2">
    <source>
        <dbReference type="ARBA" id="ARBA00022679"/>
    </source>
</evidence>
<evidence type="ECO:0000259" key="4">
    <source>
        <dbReference type="Pfam" id="PF13439"/>
    </source>
</evidence>
<evidence type="ECO:0000259" key="3">
    <source>
        <dbReference type="Pfam" id="PF00534"/>
    </source>
</evidence>
<dbReference type="PANTHER" id="PTHR45947">
    <property type="entry name" value="SULFOQUINOVOSYL TRANSFERASE SQD2"/>
    <property type="match status" value="1"/>
</dbReference>
<keyword evidence="1 5" id="KW-0328">Glycosyltransferase</keyword>
<proteinExistence type="predicted"/>
<protein>
    <submittedName>
        <fullName evidence="5">Mannosyltransferase PimB</fullName>
    </submittedName>
</protein>
<dbReference type="Pfam" id="PF00534">
    <property type="entry name" value="Glycos_transf_1"/>
    <property type="match status" value="1"/>
</dbReference>
<keyword evidence="6" id="KW-1185">Reference proteome</keyword>